<keyword evidence="3" id="KW-1185">Reference proteome</keyword>
<dbReference type="AlphaFoldDB" id="A0A918URR4"/>
<accession>A0A918URR4</accession>
<evidence type="ECO:0000256" key="1">
    <source>
        <dbReference type="SAM" id="MobiDB-lite"/>
    </source>
</evidence>
<feature type="region of interest" description="Disordered" evidence="1">
    <location>
        <begin position="91"/>
        <end position="115"/>
    </location>
</feature>
<name>A0A918URR4_9ACTN</name>
<sequence length="115" mass="11997">MDREDGGDAQGVTLAAPYGDALVECGALGGLRFGGAEEVGDLARHVEGDRRFRGRAPGSTAVYPGRRSATAVRMAPRLTSWSRARAAMERPSGTRYVVGPRGWDGGAPPAVQGSQ</sequence>
<protein>
    <submittedName>
        <fullName evidence="2">Uncharacterized protein</fullName>
    </submittedName>
</protein>
<dbReference type="EMBL" id="BMVW01000014">
    <property type="protein sequence ID" value="GGZ28866.1"/>
    <property type="molecule type" value="Genomic_DNA"/>
</dbReference>
<reference evidence="2" key="1">
    <citation type="journal article" date="2014" name="Int. J. Syst. Evol. Microbiol.">
        <title>Complete genome sequence of Corynebacterium casei LMG S-19264T (=DSM 44701T), isolated from a smear-ripened cheese.</title>
        <authorList>
            <consortium name="US DOE Joint Genome Institute (JGI-PGF)"/>
            <person name="Walter F."/>
            <person name="Albersmeier A."/>
            <person name="Kalinowski J."/>
            <person name="Ruckert C."/>
        </authorList>
    </citation>
    <scope>NUCLEOTIDE SEQUENCE</scope>
    <source>
        <strain evidence="2">JCM 4815</strain>
    </source>
</reference>
<organism evidence="2 3">
    <name type="scientific">Streptomyces poonensis</name>
    <dbReference type="NCBI Taxonomy" id="68255"/>
    <lineage>
        <taxon>Bacteria</taxon>
        <taxon>Bacillati</taxon>
        <taxon>Actinomycetota</taxon>
        <taxon>Actinomycetes</taxon>
        <taxon>Kitasatosporales</taxon>
        <taxon>Streptomycetaceae</taxon>
        <taxon>Streptomyces</taxon>
    </lineage>
</organism>
<evidence type="ECO:0000313" key="3">
    <source>
        <dbReference type="Proteomes" id="UP000622166"/>
    </source>
</evidence>
<comment type="caution">
    <text evidence="2">The sequence shown here is derived from an EMBL/GenBank/DDBJ whole genome shotgun (WGS) entry which is preliminary data.</text>
</comment>
<evidence type="ECO:0000313" key="2">
    <source>
        <dbReference type="EMBL" id="GGZ28866.1"/>
    </source>
</evidence>
<gene>
    <name evidence="2" type="ORF">GCM10010365_56310</name>
</gene>
<reference evidence="2" key="2">
    <citation type="submission" date="2020-09" db="EMBL/GenBank/DDBJ databases">
        <authorList>
            <person name="Sun Q."/>
            <person name="Ohkuma M."/>
        </authorList>
    </citation>
    <scope>NUCLEOTIDE SEQUENCE</scope>
    <source>
        <strain evidence="2">JCM 4815</strain>
    </source>
</reference>
<proteinExistence type="predicted"/>
<dbReference type="Proteomes" id="UP000622166">
    <property type="component" value="Unassembled WGS sequence"/>
</dbReference>